<dbReference type="SUPFAM" id="SSF53098">
    <property type="entry name" value="Ribonuclease H-like"/>
    <property type="match status" value="1"/>
</dbReference>
<dbReference type="SUPFAM" id="SSF56672">
    <property type="entry name" value="DNA/RNA polymerases"/>
    <property type="match status" value="1"/>
</dbReference>
<dbReference type="Pfam" id="PF00078">
    <property type="entry name" value="RVT_1"/>
    <property type="match status" value="1"/>
</dbReference>
<sequence>MAKTSLSPLLWNLVVDDLLRRLNSSGFYTVGYADDLTILISGKFENLHCSVMQAAMKIVEQWCREYRLKVNPSKTELVLFTNKRKLNNMSLPTLFGTQLTLSTEVKYLGITLDNKLNWNKHLDNKIKQATIAFWQCKRMLGKTWGLKPKLTLWLYKAVIRPTITYGSVVWWPRTELSSVKNKLQKLQRLACVAITGCMKSTPTAALEVLLDLPPLHLVVKQEAAAAAFRLRAAGLWANNSTASHTSIMLEAIKHQPMMAAIGDRIPLIHIFNRHYNIQLHEESRDQSSIYELRIYTDGSKKTSGTGAGVHSDDLNIHFSLALGKYNTIFQAECVAITRAANAVKSRKVTNQRIRILSDSAAVLLALSSKTITSGLVLECHSALESLASQNNTITLQWIKGHSGSLGNDAADELARKGSDTAPIGPEPIVPIPFNQIRSWLRSRTTECHTNLWSNSAECKQTKAFVPLINTKLTRKLLCLDRANLRVVISTITGHCRLNKHLYRMKISTTPLCRSCMEEDETASHVLLHCKGVESLRSKILGSPGSLREVMSNLGRLLAFWQLATTVATATDSGSWPGALAPLDTLTVSCQPDSMHVTVALAPTSHAERYSSSTFSGIVYPAGLGSNSSCLREYVSASGDLQYQLPLRGCNTMAKDLNIDPGRWGSGQHMLTRVCNSGLTSEMQQPTLEPRGPAQSALYDDTACNTWRGI</sequence>
<dbReference type="InterPro" id="IPR000477">
    <property type="entry name" value="RT_dom"/>
</dbReference>
<proteinExistence type="predicted"/>
<feature type="domain" description="Reverse transcriptase" evidence="1">
    <location>
        <begin position="1"/>
        <end position="112"/>
    </location>
</feature>
<accession>A0A8S4G664</accession>
<dbReference type="PANTHER" id="PTHR33481:SF1">
    <property type="entry name" value="ENDONUCLEASE_EXONUCLEASE_PHOSPHATASE DOMAIN-CONTAINING PROTEIN-RELATED"/>
    <property type="match status" value="1"/>
</dbReference>
<dbReference type="PROSITE" id="PS50878">
    <property type="entry name" value="RT_POL"/>
    <property type="match status" value="1"/>
</dbReference>
<protein>
    <submittedName>
        <fullName evidence="3">(diamondback moth) hypothetical protein</fullName>
    </submittedName>
</protein>
<dbReference type="CDD" id="cd09276">
    <property type="entry name" value="Rnase_HI_RT_non_LTR"/>
    <property type="match status" value="1"/>
</dbReference>
<dbReference type="EMBL" id="CAJHNJ030000121">
    <property type="protein sequence ID" value="CAG9135990.1"/>
    <property type="molecule type" value="Genomic_DNA"/>
</dbReference>
<keyword evidence="4" id="KW-1185">Reference proteome</keyword>
<dbReference type="AlphaFoldDB" id="A0A8S4G664"/>
<dbReference type="GO" id="GO:0042575">
    <property type="term" value="C:DNA polymerase complex"/>
    <property type="evidence" value="ECO:0007669"/>
    <property type="project" value="UniProtKB-ARBA"/>
</dbReference>
<dbReference type="InterPro" id="IPR012337">
    <property type="entry name" value="RNaseH-like_sf"/>
</dbReference>
<evidence type="ECO:0000313" key="4">
    <source>
        <dbReference type="Proteomes" id="UP000653454"/>
    </source>
</evidence>
<dbReference type="PROSITE" id="PS50879">
    <property type="entry name" value="RNASE_H_1"/>
    <property type="match status" value="1"/>
</dbReference>
<feature type="domain" description="RNase H type-1" evidence="2">
    <location>
        <begin position="288"/>
        <end position="419"/>
    </location>
</feature>
<comment type="caution">
    <text evidence="3">The sequence shown here is derived from an EMBL/GenBank/DDBJ whole genome shotgun (WGS) entry which is preliminary data.</text>
</comment>
<evidence type="ECO:0000259" key="1">
    <source>
        <dbReference type="PROSITE" id="PS50878"/>
    </source>
</evidence>
<dbReference type="GO" id="GO:0003676">
    <property type="term" value="F:nucleic acid binding"/>
    <property type="evidence" value="ECO:0007669"/>
    <property type="project" value="InterPro"/>
</dbReference>
<evidence type="ECO:0000313" key="3">
    <source>
        <dbReference type="EMBL" id="CAG9135990.1"/>
    </source>
</evidence>
<dbReference type="PANTHER" id="PTHR33481">
    <property type="entry name" value="REVERSE TRANSCRIPTASE"/>
    <property type="match status" value="1"/>
</dbReference>
<dbReference type="Proteomes" id="UP000653454">
    <property type="component" value="Unassembled WGS sequence"/>
</dbReference>
<name>A0A8S4G664_PLUXY</name>
<reference evidence="3" key="1">
    <citation type="submission" date="2020-11" db="EMBL/GenBank/DDBJ databases">
        <authorList>
            <person name="Whiteford S."/>
        </authorList>
    </citation>
    <scope>NUCLEOTIDE SEQUENCE</scope>
</reference>
<evidence type="ECO:0000259" key="2">
    <source>
        <dbReference type="PROSITE" id="PS50879"/>
    </source>
</evidence>
<organism evidence="3 4">
    <name type="scientific">Plutella xylostella</name>
    <name type="common">Diamondback moth</name>
    <name type="synonym">Plutella maculipennis</name>
    <dbReference type="NCBI Taxonomy" id="51655"/>
    <lineage>
        <taxon>Eukaryota</taxon>
        <taxon>Metazoa</taxon>
        <taxon>Ecdysozoa</taxon>
        <taxon>Arthropoda</taxon>
        <taxon>Hexapoda</taxon>
        <taxon>Insecta</taxon>
        <taxon>Pterygota</taxon>
        <taxon>Neoptera</taxon>
        <taxon>Endopterygota</taxon>
        <taxon>Lepidoptera</taxon>
        <taxon>Glossata</taxon>
        <taxon>Ditrysia</taxon>
        <taxon>Yponomeutoidea</taxon>
        <taxon>Plutellidae</taxon>
        <taxon>Plutella</taxon>
    </lineage>
</organism>
<dbReference type="Gene3D" id="3.30.420.10">
    <property type="entry name" value="Ribonuclease H-like superfamily/Ribonuclease H"/>
    <property type="match status" value="1"/>
</dbReference>
<dbReference type="Pfam" id="PF00075">
    <property type="entry name" value="RNase_H"/>
    <property type="match status" value="1"/>
</dbReference>
<dbReference type="GO" id="GO:0004523">
    <property type="term" value="F:RNA-DNA hybrid ribonuclease activity"/>
    <property type="evidence" value="ECO:0007669"/>
    <property type="project" value="InterPro"/>
</dbReference>
<dbReference type="InterPro" id="IPR002156">
    <property type="entry name" value="RNaseH_domain"/>
</dbReference>
<gene>
    <name evidence="3" type="ORF">PLXY2_LOCUS14254</name>
</gene>
<dbReference type="InterPro" id="IPR036397">
    <property type="entry name" value="RNaseH_sf"/>
</dbReference>
<dbReference type="InterPro" id="IPR043502">
    <property type="entry name" value="DNA/RNA_pol_sf"/>
</dbReference>
<dbReference type="GO" id="GO:0071897">
    <property type="term" value="P:DNA biosynthetic process"/>
    <property type="evidence" value="ECO:0007669"/>
    <property type="project" value="UniProtKB-ARBA"/>
</dbReference>